<organism evidence="1 2">
    <name type="scientific">Rubripirellula amarantea</name>
    <dbReference type="NCBI Taxonomy" id="2527999"/>
    <lineage>
        <taxon>Bacteria</taxon>
        <taxon>Pseudomonadati</taxon>
        <taxon>Planctomycetota</taxon>
        <taxon>Planctomycetia</taxon>
        <taxon>Pirellulales</taxon>
        <taxon>Pirellulaceae</taxon>
        <taxon>Rubripirellula</taxon>
    </lineage>
</organism>
<dbReference type="EMBL" id="SJPI01000001">
    <property type="protein sequence ID" value="TWT53322.1"/>
    <property type="molecule type" value="Genomic_DNA"/>
</dbReference>
<comment type="caution">
    <text evidence="1">The sequence shown here is derived from an EMBL/GenBank/DDBJ whole genome shotgun (WGS) entry which is preliminary data.</text>
</comment>
<gene>
    <name evidence="1" type="ORF">Pla22_09510</name>
</gene>
<keyword evidence="2" id="KW-1185">Reference proteome</keyword>
<sequence length="69" mass="8015">MPTYPHKVYSKMLVQQVGIAQLRSTCAVPMSYPSFWSKDVFRTVALTFLSDDFHFRESPLFRESLHADC</sequence>
<name>A0A5C5WTZ3_9BACT</name>
<evidence type="ECO:0000313" key="2">
    <source>
        <dbReference type="Proteomes" id="UP000316598"/>
    </source>
</evidence>
<evidence type="ECO:0000313" key="1">
    <source>
        <dbReference type="EMBL" id="TWT53322.1"/>
    </source>
</evidence>
<protein>
    <submittedName>
        <fullName evidence="1">Uncharacterized protein</fullName>
    </submittedName>
</protein>
<accession>A0A5C5WTZ3</accession>
<dbReference type="Proteomes" id="UP000316598">
    <property type="component" value="Unassembled WGS sequence"/>
</dbReference>
<proteinExistence type="predicted"/>
<dbReference type="AlphaFoldDB" id="A0A5C5WTZ3"/>
<reference evidence="1 2" key="1">
    <citation type="submission" date="2019-02" db="EMBL/GenBank/DDBJ databases">
        <title>Deep-cultivation of Planctomycetes and their phenomic and genomic characterization uncovers novel biology.</title>
        <authorList>
            <person name="Wiegand S."/>
            <person name="Jogler M."/>
            <person name="Boedeker C."/>
            <person name="Pinto D."/>
            <person name="Vollmers J."/>
            <person name="Rivas-Marin E."/>
            <person name="Kohn T."/>
            <person name="Peeters S.H."/>
            <person name="Heuer A."/>
            <person name="Rast P."/>
            <person name="Oberbeckmann S."/>
            <person name="Bunk B."/>
            <person name="Jeske O."/>
            <person name="Meyerdierks A."/>
            <person name="Storesund J.E."/>
            <person name="Kallscheuer N."/>
            <person name="Luecker S."/>
            <person name="Lage O.M."/>
            <person name="Pohl T."/>
            <person name="Merkel B.J."/>
            <person name="Hornburger P."/>
            <person name="Mueller R.-W."/>
            <person name="Bruemmer F."/>
            <person name="Labrenz M."/>
            <person name="Spormann A.M."/>
            <person name="Op Den Camp H."/>
            <person name="Overmann J."/>
            <person name="Amann R."/>
            <person name="Jetten M.S.M."/>
            <person name="Mascher T."/>
            <person name="Medema M.H."/>
            <person name="Devos D.P."/>
            <person name="Kaster A.-K."/>
            <person name="Ovreas L."/>
            <person name="Rohde M."/>
            <person name="Galperin M.Y."/>
            <person name="Jogler C."/>
        </authorList>
    </citation>
    <scope>NUCLEOTIDE SEQUENCE [LARGE SCALE GENOMIC DNA]</scope>
    <source>
        <strain evidence="1 2">Pla22</strain>
    </source>
</reference>